<evidence type="ECO:0000259" key="1">
    <source>
        <dbReference type="Pfam" id="PF11695"/>
    </source>
</evidence>
<gene>
    <name evidence="2" type="ORF">GCM10010448_20580</name>
</gene>
<sequence length="143" mass="16014">MPTLPWTTVNAPAPDAEAVVMASRLEVRSFADVPRFFLRSLAAWKQVRSAPGAYGASLVAQPLKRTFWTLSAWEDRQALYAYAKAEPHRSVMNGLRSTMSRSVFTFWQVPAAELPLDWADARHRLAEQERRDAERADGPATAV</sequence>
<name>A0ABP6LB32_9ACTN</name>
<accession>A0ABP6LB32</accession>
<protein>
    <recommendedName>
        <fullName evidence="1">DUF3291 domain-containing protein</fullName>
    </recommendedName>
</protein>
<comment type="caution">
    <text evidence="2">The sequence shown here is derived from an EMBL/GenBank/DDBJ whole genome shotgun (WGS) entry which is preliminary data.</text>
</comment>
<evidence type="ECO:0000313" key="2">
    <source>
        <dbReference type="EMBL" id="GAA3038068.1"/>
    </source>
</evidence>
<dbReference type="InterPro" id="IPR011008">
    <property type="entry name" value="Dimeric_a/b-barrel"/>
</dbReference>
<reference evidence="3" key="1">
    <citation type="journal article" date="2019" name="Int. J. Syst. Evol. Microbiol.">
        <title>The Global Catalogue of Microorganisms (GCM) 10K type strain sequencing project: providing services to taxonomists for standard genome sequencing and annotation.</title>
        <authorList>
            <consortium name="The Broad Institute Genomics Platform"/>
            <consortium name="The Broad Institute Genome Sequencing Center for Infectious Disease"/>
            <person name="Wu L."/>
            <person name="Ma J."/>
        </authorList>
    </citation>
    <scope>NUCLEOTIDE SEQUENCE [LARGE SCALE GENOMIC DNA]</scope>
    <source>
        <strain evidence="3">JCM 9091</strain>
    </source>
</reference>
<feature type="domain" description="DUF3291" evidence="1">
    <location>
        <begin position="65"/>
        <end position="127"/>
    </location>
</feature>
<dbReference type="Pfam" id="PF11695">
    <property type="entry name" value="DUF3291"/>
    <property type="match status" value="1"/>
</dbReference>
<proteinExistence type="predicted"/>
<dbReference type="Proteomes" id="UP001501532">
    <property type="component" value="Unassembled WGS sequence"/>
</dbReference>
<evidence type="ECO:0000313" key="3">
    <source>
        <dbReference type="Proteomes" id="UP001501532"/>
    </source>
</evidence>
<dbReference type="EMBL" id="BAAAUF010000016">
    <property type="protein sequence ID" value="GAA3038068.1"/>
    <property type="molecule type" value="Genomic_DNA"/>
</dbReference>
<dbReference type="RefSeq" id="WP_234517877.1">
    <property type="nucleotide sequence ID" value="NZ_BAAAUF010000016.1"/>
</dbReference>
<dbReference type="InterPro" id="IPR021708">
    <property type="entry name" value="DUF3291"/>
</dbReference>
<dbReference type="SUPFAM" id="SSF54909">
    <property type="entry name" value="Dimeric alpha+beta barrel"/>
    <property type="match status" value="1"/>
</dbReference>
<keyword evidence="3" id="KW-1185">Reference proteome</keyword>
<organism evidence="2 3">
    <name type="scientific">Streptomyces glomeratus</name>
    <dbReference type="NCBI Taxonomy" id="284452"/>
    <lineage>
        <taxon>Bacteria</taxon>
        <taxon>Bacillati</taxon>
        <taxon>Actinomycetota</taxon>
        <taxon>Actinomycetes</taxon>
        <taxon>Kitasatosporales</taxon>
        <taxon>Streptomycetaceae</taxon>
        <taxon>Streptomyces</taxon>
    </lineage>
</organism>